<dbReference type="AlphaFoldDB" id="U4LDB1"/>
<reference evidence="7 8" key="1">
    <citation type="journal article" date="2013" name="PLoS Genet.">
        <title>The genome and development-dependent transcriptomes of Pyronema confluens: a window into fungal evolution.</title>
        <authorList>
            <person name="Traeger S."/>
            <person name="Altegoer F."/>
            <person name="Freitag M."/>
            <person name="Gabaldon T."/>
            <person name="Kempken F."/>
            <person name="Kumar A."/>
            <person name="Marcet-Houben M."/>
            <person name="Poggeler S."/>
            <person name="Stajich J.E."/>
            <person name="Nowrousian M."/>
        </authorList>
    </citation>
    <scope>NUCLEOTIDE SEQUENCE [LARGE SCALE GENOMIC DNA]</scope>
    <source>
        <strain evidence="8">CBS 100304</strain>
        <tissue evidence="7">Vegetative mycelium</tissue>
    </source>
</reference>
<dbReference type="Pfam" id="PF13813">
    <property type="entry name" value="MBOAT_2"/>
    <property type="match status" value="1"/>
</dbReference>
<organism evidence="7 8">
    <name type="scientific">Pyronema omphalodes (strain CBS 100304)</name>
    <name type="common">Pyronema confluens</name>
    <dbReference type="NCBI Taxonomy" id="1076935"/>
    <lineage>
        <taxon>Eukaryota</taxon>
        <taxon>Fungi</taxon>
        <taxon>Dikarya</taxon>
        <taxon>Ascomycota</taxon>
        <taxon>Pezizomycotina</taxon>
        <taxon>Pezizomycetes</taxon>
        <taxon>Pezizales</taxon>
        <taxon>Pyronemataceae</taxon>
        <taxon>Pyronema</taxon>
    </lineage>
</organism>
<dbReference type="EMBL" id="HF935418">
    <property type="protein sequence ID" value="CCX30104.1"/>
    <property type="molecule type" value="Genomic_DNA"/>
</dbReference>
<comment type="subcellular location">
    <subcellularLocation>
        <location evidence="1">Membrane</location>
        <topology evidence="1">Multi-pass membrane protein</topology>
    </subcellularLocation>
</comment>
<dbReference type="eggNOG" id="ENOG502SUUV">
    <property type="taxonomic scope" value="Eukaryota"/>
</dbReference>
<accession>U4LDB1</accession>
<evidence type="ECO:0000256" key="4">
    <source>
        <dbReference type="ARBA" id="ARBA00023136"/>
    </source>
</evidence>
<name>U4LDB1_PYROM</name>
<sequence>MTRPLQPPWLLPLHHLLILLSFLAPPSPTRRRLSLLLIPLTFIPVLLRPISTDPAASYGAATTWVITLRAITVHLFSTPYPELVHRRETDPVDIASLSLLRKLEWTVSLLFSPRLIGFSQRPQPSRPNDAPSESTPTPSRITFILRALLHSALLYLAIDLGRCYTLTQAYTLPLGDPLFQLPSETSALHLRLLNLAAQGTSAWCFISLQYHLLSLLFVLFGSSPASWPPLFGSLSDASSLTKLWGGVWHQLLRTTIAPWGRAVGQVAGWAMGDYGQRGTIGYRIVIVMTGFALSGLGHAAAVWG</sequence>
<dbReference type="STRING" id="1076935.U4LDB1"/>
<evidence type="ECO:0000259" key="6">
    <source>
        <dbReference type="Pfam" id="PF13813"/>
    </source>
</evidence>
<protein>
    <recommendedName>
        <fullName evidence="6">Wax synthase domain-containing protein</fullName>
    </recommendedName>
</protein>
<gene>
    <name evidence="7" type="ORF">PCON_08130</name>
</gene>
<keyword evidence="3 5" id="KW-1133">Transmembrane helix</keyword>
<feature type="transmembrane region" description="Helical" evidence="5">
    <location>
        <begin position="280"/>
        <end position="303"/>
    </location>
</feature>
<evidence type="ECO:0000313" key="7">
    <source>
        <dbReference type="EMBL" id="CCX30104.1"/>
    </source>
</evidence>
<keyword evidence="8" id="KW-1185">Reference proteome</keyword>
<feature type="domain" description="Wax synthase" evidence="6">
    <location>
        <begin position="227"/>
        <end position="303"/>
    </location>
</feature>
<evidence type="ECO:0000256" key="1">
    <source>
        <dbReference type="ARBA" id="ARBA00004141"/>
    </source>
</evidence>
<keyword evidence="4 5" id="KW-0472">Membrane</keyword>
<evidence type="ECO:0000256" key="5">
    <source>
        <dbReference type="SAM" id="Phobius"/>
    </source>
</evidence>
<evidence type="ECO:0000313" key="8">
    <source>
        <dbReference type="Proteomes" id="UP000018144"/>
    </source>
</evidence>
<dbReference type="OrthoDB" id="1077582at2759"/>
<dbReference type="GO" id="GO:0016020">
    <property type="term" value="C:membrane"/>
    <property type="evidence" value="ECO:0007669"/>
    <property type="project" value="UniProtKB-SubCell"/>
</dbReference>
<feature type="transmembrane region" description="Helical" evidence="5">
    <location>
        <begin position="200"/>
        <end position="220"/>
    </location>
</feature>
<dbReference type="InterPro" id="IPR032805">
    <property type="entry name" value="Wax_synthase_dom"/>
</dbReference>
<dbReference type="Proteomes" id="UP000018144">
    <property type="component" value="Unassembled WGS sequence"/>
</dbReference>
<evidence type="ECO:0000256" key="2">
    <source>
        <dbReference type="ARBA" id="ARBA00022692"/>
    </source>
</evidence>
<evidence type="ECO:0000256" key="3">
    <source>
        <dbReference type="ARBA" id="ARBA00022989"/>
    </source>
</evidence>
<proteinExistence type="predicted"/>
<keyword evidence="2 5" id="KW-0812">Transmembrane</keyword>